<proteinExistence type="predicted"/>
<gene>
    <name evidence="1" type="ORF">UVI_02020230</name>
</gene>
<dbReference type="AlphaFoldDB" id="A0A1B5L3M5"/>
<reference evidence="2" key="1">
    <citation type="journal article" date="2016" name="Genome Announc.">
        <title>Genome sequence of Ustilaginoidea virens IPU010, a rice pathogenic fungus causing false smut.</title>
        <authorList>
            <person name="Kumagai T."/>
            <person name="Ishii T."/>
            <person name="Terai G."/>
            <person name="Umemura M."/>
            <person name="Machida M."/>
            <person name="Asai K."/>
        </authorList>
    </citation>
    <scope>NUCLEOTIDE SEQUENCE [LARGE SCALE GENOMIC DNA]</scope>
    <source>
        <strain evidence="2">IPU010</strain>
    </source>
</reference>
<comment type="caution">
    <text evidence="1">The sequence shown here is derived from an EMBL/GenBank/DDBJ whole genome shotgun (WGS) entry which is preliminary data.</text>
</comment>
<accession>A0A1B5L3M5</accession>
<dbReference type="EMBL" id="BBTG02000008">
    <property type="protein sequence ID" value="GAO18097.1"/>
    <property type="molecule type" value="Genomic_DNA"/>
</dbReference>
<dbReference type="Proteomes" id="UP000054053">
    <property type="component" value="Unassembled WGS sequence"/>
</dbReference>
<evidence type="ECO:0000313" key="1">
    <source>
        <dbReference type="EMBL" id="GAO18097.1"/>
    </source>
</evidence>
<evidence type="ECO:0000313" key="2">
    <source>
        <dbReference type="Proteomes" id="UP000054053"/>
    </source>
</evidence>
<organism evidence="1 2">
    <name type="scientific">Ustilaginoidea virens</name>
    <name type="common">Rice false smut fungus</name>
    <name type="synonym">Villosiclava virens</name>
    <dbReference type="NCBI Taxonomy" id="1159556"/>
    <lineage>
        <taxon>Eukaryota</taxon>
        <taxon>Fungi</taxon>
        <taxon>Dikarya</taxon>
        <taxon>Ascomycota</taxon>
        <taxon>Pezizomycotina</taxon>
        <taxon>Sordariomycetes</taxon>
        <taxon>Hypocreomycetidae</taxon>
        <taxon>Hypocreales</taxon>
        <taxon>Clavicipitaceae</taxon>
        <taxon>Ustilaginoidea</taxon>
    </lineage>
</organism>
<name>A0A1B5L3M5_USTVR</name>
<sequence length="76" mass="7804">MIRELGDEAGAEGLSDLAVFVFFAVDEVGACGSRVALVSDAPAGEEESAALLVLSAARALLSMPDPLVILALQQVF</sequence>
<protein>
    <submittedName>
        <fullName evidence="1">Uncharacterized protein</fullName>
    </submittedName>
</protein>